<feature type="non-terminal residue" evidence="3">
    <location>
        <position position="144"/>
    </location>
</feature>
<protein>
    <submittedName>
        <fullName evidence="3">Uncharacterized protein</fullName>
    </submittedName>
</protein>
<dbReference type="InterPro" id="IPR003591">
    <property type="entry name" value="Leu-rich_rpt_typical-subtyp"/>
</dbReference>
<dbReference type="InterPro" id="IPR050216">
    <property type="entry name" value="LRR_domain-containing"/>
</dbReference>
<evidence type="ECO:0000256" key="1">
    <source>
        <dbReference type="ARBA" id="ARBA00022614"/>
    </source>
</evidence>
<dbReference type="PRINTS" id="PR00019">
    <property type="entry name" value="LEURICHRPT"/>
</dbReference>
<dbReference type="Gene3D" id="3.80.10.10">
    <property type="entry name" value="Ribonuclease Inhibitor"/>
    <property type="match status" value="1"/>
</dbReference>
<dbReference type="PANTHER" id="PTHR48051">
    <property type="match status" value="1"/>
</dbReference>
<dbReference type="EMBL" id="JAHRHJ020000008">
    <property type="protein sequence ID" value="KAH9304943.1"/>
    <property type="molecule type" value="Genomic_DNA"/>
</dbReference>
<dbReference type="AlphaFoldDB" id="A0AA38FIY1"/>
<organism evidence="3 4">
    <name type="scientific">Taxus chinensis</name>
    <name type="common">Chinese yew</name>
    <name type="synonym">Taxus wallichiana var. chinensis</name>
    <dbReference type="NCBI Taxonomy" id="29808"/>
    <lineage>
        <taxon>Eukaryota</taxon>
        <taxon>Viridiplantae</taxon>
        <taxon>Streptophyta</taxon>
        <taxon>Embryophyta</taxon>
        <taxon>Tracheophyta</taxon>
        <taxon>Spermatophyta</taxon>
        <taxon>Pinopsida</taxon>
        <taxon>Pinidae</taxon>
        <taxon>Conifers II</taxon>
        <taxon>Cupressales</taxon>
        <taxon>Taxaceae</taxon>
        <taxon>Taxus</taxon>
    </lineage>
</organism>
<comment type="caution">
    <text evidence="3">The sequence shown here is derived from an EMBL/GenBank/DDBJ whole genome shotgun (WGS) entry which is preliminary data.</text>
</comment>
<evidence type="ECO:0000313" key="3">
    <source>
        <dbReference type="EMBL" id="KAH9304943.1"/>
    </source>
</evidence>
<dbReference type="Pfam" id="PF13855">
    <property type="entry name" value="LRR_8"/>
    <property type="match status" value="1"/>
</dbReference>
<accession>A0AA38FIY1</accession>
<dbReference type="InterPro" id="IPR001611">
    <property type="entry name" value="Leu-rich_rpt"/>
</dbReference>
<gene>
    <name evidence="3" type="ORF">KI387_009347</name>
</gene>
<dbReference type="SUPFAM" id="SSF52058">
    <property type="entry name" value="L domain-like"/>
    <property type="match status" value="1"/>
</dbReference>
<dbReference type="SMART" id="SM00364">
    <property type="entry name" value="LRR_BAC"/>
    <property type="match status" value="3"/>
</dbReference>
<keyword evidence="4" id="KW-1185">Reference proteome</keyword>
<keyword evidence="1" id="KW-0433">Leucine-rich repeat</keyword>
<name>A0AA38FIY1_TAXCH</name>
<evidence type="ECO:0000256" key="2">
    <source>
        <dbReference type="ARBA" id="ARBA00022737"/>
    </source>
</evidence>
<proteinExistence type="predicted"/>
<sequence>MDHKTVRQLYEPYQIYGILNHDAKPVPEEPKSPSGDAEKKIAAVLGKVSAENTSTMLVLSGFLLDTVPDAIHGLSSTLVMLDLSNNNLQMLPKAVTSLVNLITLDAHSNQMTSLPESIGCLVKLEVLNVSGNLLVALPDGIGGC</sequence>
<dbReference type="SMART" id="SM00369">
    <property type="entry name" value="LRR_TYP"/>
    <property type="match status" value="3"/>
</dbReference>
<dbReference type="InterPro" id="IPR032675">
    <property type="entry name" value="LRR_dom_sf"/>
</dbReference>
<keyword evidence="2" id="KW-0677">Repeat</keyword>
<dbReference type="OMA" id="HKAFEFE"/>
<dbReference type="Proteomes" id="UP000824469">
    <property type="component" value="Unassembled WGS sequence"/>
</dbReference>
<dbReference type="PANTHER" id="PTHR48051:SF1">
    <property type="entry name" value="RAS SUPPRESSOR PROTEIN 1"/>
    <property type="match status" value="1"/>
</dbReference>
<reference evidence="3 4" key="1">
    <citation type="journal article" date="2021" name="Nat. Plants">
        <title>The Taxus genome provides insights into paclitaxel biosynthesis.</title>
        <authorList>
            <person name="Xiong X."/>
            <person name="Gou J."/>
            <person name="Liao Q."/>
            <person name="Li Y."/>
            <person name="Zhou Q."/>
            <person name="Bi G."/>
            <person name="Li C."/>
            <person name="Du R."/>
            <person name="Wang X."/>
            <person name="Sun T."/>
            <person name="Guo L."/>
            <person name="Liang H."/>
            <person name="Lu P."/>
            <person name="Wu Y."/>
            <person name="Zhang Z."/>
            <person name="Ro D.K."/>
            <person name="Shang Y."/>
            <person name="Huang S."/>
            <person name="Yan J."/>
        </authorList>
    </citation>
    <scope>NUCLEOTIDE SEQUENCE [LARGE SCALE GENOMIC DNA]</scope>
    <source>
        <strain evidence="3">Ta-2019</strain>
    </source>
</reference>
<dbReference type="GO" id="GO:0005737">
    <property type="term" value="C:cytoplasm"/>
    <property type="evidence" value="ECO:0007669"/>
    <property type="project" value="TreeGrafter"/>
</dbReference>
<evidence type="ECO:0000313" key="4">
    <source>
        <dbReference type="Proteomes" id="UP000824469"/>
    </source>
</evidence>